<dbReference type="PANTHER" id="PTHR43530">
    <property type="entry name" value="QUEUINE TRNA-RIBOSYLTRANSFERASE CATALYTIC SUBUNIT 1"/>
    <property type="match status" value="1"/>
</dbReference>
<dbReference type="SUPFAM" id="SSF51713">
    <property type="entry name" value="tRNA-guanine transglycosylase"/>
    <property type="match status" value="1"/>
</dbReference>
<dbReference type="VEuPathDB" id="FungiDB:H310_07824"/>
<dbReference type="GO" id="GO:0005829">
    <property type="term" value="C:cytosol"/>
    <property type="evidence" value="ECO:0007669"/>
    <property type="project" value="TreeGrafter"/>
</dbReference>
<accession>A0A418AHE1</accession>
<evidence type="ECO:0000313" key="3">
    <source>
        <dbReference type="EMBL" id="RHY21642.1"/>
    </source>
</evidence>
<comment type="caution">
    <text evidence="3">The sequence shown here is derived from an EMBL/GenBank/DDBJ whole genome shotgun (WGS) entry which is preliminary data.</text>
</comment>
<dbReference type="GO" id="GO:0008479">
    <property type="term" value="F:tRNA-guanosine(34) queuine transglycosylase activity"/>
    <property type="evidence" value="ECO:0007669"/>
    <property type="project" value="TreeGrafter"/>
</dbReference>
<feature type="domain" description="tRNA-guanine(15) transglycosylase-like" evidence="2">
    <location>
        <begin position="72"/>
        <end position="115"/>
    </location>
</feature>
<reference evidence="3 4" key="1">
    <citation type="submission" date="2018-08" db="EMBL/GenBank/DDBJ databases">
        <title>Aphanomyces genome sequencing and annotation.</title>
        <authorList>
            <person name="Minardi D."/>
            <person name="Oidtmann B."/>
            <person name="Van Der Giezen M."/>
            <person name="Studholme D.J."/>
        </authorList>
    </citation>
    <scope>NUCLEOTIDE SEQUENCE [LARGE SCALE GENOMIC DNA]</scope>
    <source>
        <strain evidence="3 4">NJM0002</strain>
    </source>
</reference>
<sequence>MAPSTPAQVPRKVEFTKESPALKLDVLHTHDRARACDLHLPHGTVHTPIFMPVGTQGTIKGTMQLPLLTACVDVGGLHDFMGWQRNILTDSGGFQMVSLLELAQITEVGVEFQVPPLAMHTVQVA</sequence>
<name>A0A418AHE1_9STRA</name>
<evidence type="ECO:0000313" key="4">
    <source>
        <dbReference type="Proteomes" id="UP000285060"/>
    </source>
</evidence>
<gene>
    <name evidence="3" type="ORF">DYB32_009750</name>
</gene>
<dbReference type="InterPro" id="IPR036511">
    <property type="entry name" value="TGT-like_sf"/>
</dbReference>
<dbReference type="AlphaFoldDB" id="A0A418AHE1"/>
<evidence type="ECO:0000259" key="2">
    <source>
        <dbReference type="Pfam" id="PF01702"/>
    </source>
</evidence>
<keyword evidence="4" id="KW-1185">Reference proteome</keyword>
<dbReference type="Proteomes" id="UP000285060">
    <property type="component" value="Unassembled WGS sequence"/>
</dbReference>
<organism evidence="3 4">
    <name type="scientific">Aphanomyces invadans</name>
    <dbReference type="NCBI Taxonomy" id="157072"/>
    <lineage>
        <taxon>Eukaryota</taxon>
        <taxon>Sar</taxon>
        <taxon>Stramenopiles</taxon>
        <taxon>Oomycota</taxon>
        <taxon>Saprolegniomycetes</taxon>
        <taxon>Saprolegniales</taxon>
        <taxon>Verrucalvaceae</taxon>
        <taxon>Aphanomyces</taxon>
    </lineage>
</organism>
<evidence type="ECO:0000256" key="1">
    <source>
        <dbReference type="ARBA" id="ARBA00022833"/>
    </source>
</evidence>
<dbReference type="PANTHER" id="PTHR43530:SF1">
    <property type="entry name" value="QUEUINE TRNA-RIBOSYLTRANSFERASE CATALYTIC SUBUNIT 1"/>
    <property type="match status" value="1"/>
</dbReference>
<dbReference type="GO" id="GO:0006400">
    <property type="term" value="P:tRNA modification"/>
    <property type="evidence" value="ECO:0007669"/>
    <property type="project" value="InterPro"/>
</dbReference>
<dbReference type="InterPro" id="IPR002616">
    <property type="entry name" value="tRNA_ribo_trans-like"/>
</dbReference>
<feature type="domain" description="tRNA-guanine(15) transglycosylase-like" evidence="2">
    <location>
        <begin position="32"/>
        <end position="61"/>
    </location>
</feature>
<keyword evidence="1" id="KW-0862">Zinc</keyword>
<dbReference type="Gene3D" id="3.20.20.105">
    <property type="entry name" value="Queuine tRNA-ribosyltransferase-like"/>
    <property type="match status" value="1"/>
</dbReference>
<dbReference type="Pfam" id="PF01702">
    <property type="entry name" value="TGT"/>
    <property type="match status" value="2"/>
</dbReference>
<dbReference type="EMBL" id="QUSY01002324">
    <property type="protein sequence ID" value="RHY21642.1"/>
    <property type="molecule type" value="Genomic_DNA"/>
</dbReference>
<protein>
    <recommendedName>
        <fullName evidence="2">tRNA-guanine(15) transglycosylase-like domain-containing protein</fullName>
    </recommendedName>
</protein>
<proteinExistence type="predicted"/>